<dbReference type="GO" id="GO:0004806">
    <property type="term" value="F:triacylglycerol lipase activity"/>
    <property type="evidence" value="ECO:0007669"/>
    <property type="project" value="TreeGrafter"/>
</dbReference>
<dbReference type="PATRIC" id="fig|926556.3.peg.4534"/>
<evidence type="ECO:0000259" key="1">
    <source>
        <dbReference type="Pfam" id="PF00561"/>
    </source>
</evidence>
<reference evidence="3" key="1">
    <citation type="submission" date="2012-02" db="EMBL/GenBank/DDBJ databases">
        <title>The complete genome of Echinicola vietnamensis DSM 17526.</title>
        <authorList>
            <person name="Lucas S."/>
            <person name="Copeland A."/>
            <person name="Lapidus A."/>
            <person name="Glavina del Rio T."/>
            <person name="Dalin E."/>
            <person name="Tice H."/>
            <person name="Bruce D."/>
            <person name="Goodwin L."/>
            <person name="Pitluck S."/>
            <person name="Peters L."/>
            <person name="Ovchinnikova G."/>
            <person name="Teshima H."/>
            <person name="Kyrpides N."/>
            <person name="Mavromatis K."/>
            <person name="Ivanova N."/>
            <person name="Brettin T."/>
            <person name="Detter J.C."/>
            <person name="Han C."/>
            <person name="Larimer F."/>
            <person name="Land M."/>
            <person name="Hauser L."/>
            <person name="Markowitz V."/>
            <person name="Cheng J.-F."/>
            <person name="Hugenholtz P."/>
            <person name="Woyke T."/>
            <person name="Wu D."/>
            <person name="Brambilla E."/>
            <person name="Klenk H.-P."/>
            <person name="Eisen J.A."/>
        </authorList>
    </citation>
    <scope>NUCLEOTIDE SEQUENCE [LARGE SCALE GENOMIC DNA]</scope>
    <source>
        <strain evidence="3">DSM 17526 / LMG 23754 / KMM 6221</strain>
    </source>
</reference>
<dbReference type="InterPro" id="IPR050471">
    <property type="entry name" value="AB_hydrolase"/>
</dbReference>
<keyword evidence="2" id="KW-0808">Transferase</keyword>
<evidence type="ECO:0000313" key="3">
    <source>
        <dbReference type="Proteomes" id="UP000010796"/>
    </source>
</evidence>
<protein>
    <submittedName>
        <fullName evidence="2">Putative hydrolase or acyltransferase of alpha/beta superfamily</fullName>
    </submittedName>
</protein>
<feature type="domain" description="AB hydrolase-1" evidence="1">
    <location>
        <begin position="24"/>
        <end position="263"/>
    </location>
</feature>
<dbReference type="EMBL" id="CP003346">
    <property type="protein sequence ID" value="AGA80488.1"/>
    <property type="molecule type" value="Genomic_DNA"/>
</dbReference>
<keyword evidence="3" id="KW-1185">Reference proteome</keyword>
<dbReference type="PRINTS" id="PR00111">
    <property type="entry name" value="ABHYDROLASE"/>
</dbReference>
<dbReference type="InterPro" id="IPR000073">
    <property type="entry name" value="AB_hydrolase_1"/>
</dbReference>
<dbReference type="PANTHER" id="PTHR43433">
    <property type="entry name" value="HYDROLASE, ALPHA/BETA FOLD FAMILY PROTEIN"/>
    <property type="match status" value="1"/>
</dbReference>
<dbReference type="GO" id="GO:0046503">
    <property type="term" value="P:glycerolipid catabolic process"/>
    <property type="evidence" value="ECO:0007669"/>
    <property type="project" value="TreeGrafter"/>
</dbReference>
<dbReference type="HOGENOM" id="CLU_020336_0_0_10"/>
<dbReference type="GO" id="GO:0016746">
    <property type="term" value="F:acyltransferase activity"/>
    <property type="evidence" value="ECO:0007669"/>
    <property type="project" value="UniProtKB-KW"/>
</dbReference>
<dbReference type="AlphaFoldDB" id="L0G594"/>
<keyword evidence="2" id="KW-0378">Hydrolase</keyword>
<dbReference type="KEGG" id="evi:Echvi_4297"/>
<organism evidence="2 3">
    <name type="scientific">Echinicola vietnamensis (strain DSM 17526 / LMG 23754 / KMM 6221)</name>
    <dbReference type="NCBI Taxonomy" id="926556"/>
    <lineage>
        <taxon>Bacteria</taxon>
        <taxon>Pseudomonadati</taxon>
        <taxon>Bacteroidota</taxon>
        <taxon>Cytophagia</taxon>
        <taxon>Cytophagales</taxon>
        <taxon>Cyclobacteriaceae</taxon>
        <taxon>Echinicola</taxon>
    </lineage>
</organism>
<dbReference type="STRING" id="926556.Echvi_4297"/>
<dbReference type="eggNOG" id="COG2267">
    <property type="taxonomic scope" value="Bacteria"/>
</dbReference>
<dbReference type="SUPFAM" id="SSF53474">
    <property type="entry name" value="alpha/beta-Hydrolases"/>
    <property type="match status" value="1"/>
</dbReference>
<dbReference type="Pfam" id="PF00561">
    <property type="entry name" value="Abhydrolase_1"/>
    <property type="match status" value="1"/>
</dbReference>
<accession>L0G594</accession>
<sequence length="281" mass="32009">MKEQLVKNNEVEIFTQSFGEEKNPAILLISGATVSMLYWDEEFCTQLAANGFFVIRFDNRDVGKSTFYEPGEAQYDIVDLTNDVIAILDDYEIDQAHLVGMSLGGLISQIAAINYPERIQTMTLFATGPWGDSDPSIPEMDTRILDFHSKASSVDWTNEDSVVTYLIKGSQLMSGKKEFERERIENLIRAEFNRANNYISMFNHATLAGGEKFWDRLDEIQQPTLVIHGTEDKIWHYRNASVLVRKIKKSKLLTLEGTGHELHSQDWNVIIEGIKKHIKGD</sequence>
<gene>
    <name evidence="2" type="ordered locus">Echvi_4297</name>
</gene>
<keyword evidence="2" id="KW-0012">Acyltransferase</keyword>
<dbReference type="Gene3D" id="3.40.50.1820">
    <property type="entry name" value="alpha/beta hydrolase"/>
    <property type="match status" value="1"/>
</dbReference>
<dbReference type="Proteomes" id="UP000010796">
    <property type="component" value="Chromosome"/>
</dbReference>
<dbReference type="InterPro" id="IPR029058">
    <property type="entry name" value="AB_hydrolase_fold"/>
</dbReference>
<dbReference type="NCBIfam" id="NF041759">
    <property type="entry name" value="mac_hydro_EstT"/>
    <property type="match status" value="1"/>
</dbReference>
<proteinExistence type="predicted"/>
<evidence type="ECO:0000313" key="2">
    <source>
        <dbReference type="EMBL" id="AGA80488.1"/>
    </source>
</evidence>
<dbReference type="PANTHER" id="PTHR43433:SF5">
    <property type="entry name" value="AB HYDROLASE-1 DOMAIN-CONTAINING PROTEIN"/>
    <property type="match status" value="1"/>
</dbReference>
<name>L0G594_ECHVK</name>